<sequence length="218" mass="24056">MSGPDVHTHSHSARADTSHLLLPSWWLRLFLAFETATALSVCLEASLSHYLFTGGSVIVSPAMFLGIRDGWMIAIGPVCLRSQFLPEQSFADSLPKGWDPATDNLGSSLRVRLVGPPLAAGYASILLTYILVIPYLRRLPPKHAKPLITRILLANMLLDVNLPIASSRIRPPRDLLLHPALWTQTIWGRFIIQTLAVGVKALWFLAVDKTRAHTVKAD</sequence>
<reference evidence="2 3" key="1">
    <citation type="submission" date="2018-11" db="EMBL/GenBank/DDBJ databases">
        <title>Genome sequence of Saitozyma podzolica DSM 27192.</title>
        <authorList>
            <person name="Aliyu H."/>
            <person name="Gorte O."/>
            <person name="Ochsenreither K."/>
        </authorList>
    </citation>
    <scope>NUCLEOTIDE SEQUENCE [LARGE SCALE GENOMIC DNA]</scope>
    <source>
        <strain evidence="2 3">DSM 27192</strain>
    </source>
</reference>
<dbReference type="Proteomes" id="UP000279259">
    <property type="component" value="Unassembled WGS sequence"/>
</dbReference>
<dbReference type="EMBL" id="RSCD01000001">
    <property type="protein sequence ID" value="RSH95611.1"/>
    <property type="molecule type" value="Genomic_DNA"/>
</dbReference>
<proteinExistence type="predicted"/>
<feature type="transmembrane region" description="Helical" evidence="1">
    <location>
        <begin position="118"/>
        <end position="136"/>
    </location>
</feature>
<dbReference type="AlphaFoldDB" id="A0A427YX21"/>
<keyword evidence="1" id="KW-0812">Transmembrane</keyword>
<evidence type="ECO:0000256" key="1">
    <source>
        <dbReference type="SAM" id="Phobius"/>
    </source>
</evidence>
<gene>
    <name evidence="2" type="ORF">EHS25_000703</name>
</gene>
<name>A0A427YX21_9TREE</name>
<dbReference type="OrthoDB" id="10431702at2759"/>
<feature type="transmembrane region" description="Helical" evidence="1">
    <location>
        <begin position="50"/>
        <end position="67"/>
    </location>
</feature>
<accession>A0A427YX21</accession>
<protein>
    <submittedName>
        <fullName evidence="2">Uncharacterized protein</fullName>
    </submittedName>
</protein>
<keyword evidence="1" id="KW-0472">Membrane</keyword>
<evidence type="ECO:0000313" key="2">
    <source>
        <dbReference type="EMBL" id="RSH95611.1"/>
    </source>
</evidence>
<comment type="caution">
    <text evidence="2">The sequence shown here is derived from an EMBL/GenBank/DDBJ whole genome shotgun (WGS) entry which is preliminary data.</text>
</comment>
<feature type="transmembrane region" description="Helical" evidence="1">
    <location>
        <begin position="186"/>
        <end position="206"/>
    </location>
</feature>
<evidence type="ECO:0000313" key="3">
    <source>
        <dbReference type="Proteomes" id="UP000279259"/>
    </source>
</evidence>
<organism evidence="2 3">
    <name type="scientific">Saitozyma podzolica</name>
    <dbReference type="NCBI Taxonomy" id="1890683"/>
    <lineage>
        <taxon>Eukaryota</taxon>
        <taxon>Fungi</taxon>
        <taxon>Dikarya</taxon>
        <taxon>Basidiomycota</taxon>
        <taxon>Agaricomycotina</taxon>
        <taxon>Tremellomycetes</taxon>
        <taxon>Tremellales</taxon>
        <taxon>Trimorphomycetaceae</taxon>
        <taxon>Saitozyma</taxon>
    </lineage>
</organism>
<keyword evidence="3" id="KW-1185">Reference proteome</keyword>
<keyword evidence="1" id="KW-1133">Transmembrane helix</keyword>